<dbReference type="SUPFAM" id="SSF52402">
    <property type="entry name" value="Adenine nucleotide alpha hydrolases-like"/>
    <property type="match status" value="1"/>
</dbReference>
<dbReference type="InterPro" id="IPR014730">
    <property type="entry name" value="ETF_a/b_N"/>
</dbReference>
<evidence type="ECO:0000256" key="3">
    <source>
        <dbReference type="ARBA" id="ARBA00022982"/>
    </source>
</evidence>
<dbReference type="InterPro" id="IPR000049">
    <property type="entry name" value="ET-Flavoprotein_bsu_CS"/>
</dbReference>
<dbReference type="Gene3D" id="3.40.50.620">
    <property type="entry name" value="HUPs"/>
    <property type="match status" value="1"/>
</dbReference>
<dbReference type="PANTHER" id="PTHR21294">
    <property type="entry name" value="ELECTRON TRANSFER FLAVOPROTEIN BETA-SUBUNIT"/>
    <property type="match status" value="1"/>
</dbReference>
<protein>
    <recommendedName>
        <fullName evidence="4 5">Protein FixA</fullName>
    </recommendedName>
</protein>
<dbReference type="CDD" id="cd01714">
    <property type="entry name" value="ETF_beta"/>
    <property type="match status" value="1"/>
</dbReference>
<name>A0A2A7U0S0_EDWTA</name>
<keyword evidence="3 5" id="KW-0249">Electron transport</keyword>
<dbReference type="GO" id="GO:0009055">
    <property type="term" value="F:electron transfer activity"/>
    <property type="evidence" value="ECO:0007669"/>
    <property type="project" value="InterPro"/>
</dbReference>
<dbReference type="NCBIfam" id="NF002888">
    <property type="entry name" value="PRK03359.1"/>
    <property type="match status" value="1"/>
</dbReference>
<dbReference type="UniPathway" id="UPA00117"/>
<sequence length="257" mass="27170">MKIIACYKLIPEEQDITVNSDGSLNLSKADAKISQFDLNAIEAANALKQQNSDIHIVAMSVGGDALNNAKARKDVLSRGPDELIAVTEAGLEKSLPHQTASLLAAAARKSGFDLILCGDGSADLYAQQVGLLLGDALGVPAINGVSRILALGTDHIEVERTLEDEIETLTLPLPAVIAVSTDINAPQIPSMKAILGAAKKPAQTWACADLDAGDVQSYTTLLSVQAPQQKARARVIIEGDGEEQIAEFAEQLRKIVR</sequence>
<dbReference type="HAMAP" id="MF_01055">
    <property type="entry name" value="FixA"/>
    <property type="match status" value="1"/>
</dbReference>
<evidence type="ECO:0000256" key="1">
    <source>
        <dbReference type="ARBA" id="ARBA00007557"/>
    </source>
</evidence>
<dbReference type="PANTHER" id="PTHR21294:SF17">
    <property type="entry name" value="PROTEIN FIXA"/>
    <property type="match status" value="1"/>
</dbReference>
<comment type="function">
    <text evidence="5">Required for anaerobic carnitine reduction. May bring reductant to CaiA.</text>
</comment>
<accession>A0A2A7U0S0</accession>
<dbReference type="GeneID" id="93124976"/>
<dbReference type="Pfam" id="PF01012">
    <property type="entry name" value="ETF"/>
    <property type="match status" value="1"/>
</dbReference>
<dbReference type="PIRSF" id="PIRSF000090">
    <property type="entry name" value="Beta-ETF"/>
    <property type="match status" value="1"/>
</dbReference>
<dbReference type="STRING" id="636.AAW15_03855"/>
<dbReference type="SMART" id="SM00893">
    <property type="entry name" value="ETF"/>
    <property type="match status" value="1"/>
</dbReference>
<dbReference type="GO" id="GO:0009437">
    <property type="term" value="P:carnitine metabolic process"/>
    <property type="evidence" value="ECO:0007669"/>
    <property type="project" value="UniProtKB-UniRule"/>
</dbReference>
<comment type="subunit">
    <text evidence="5">Heterodimer of FixA and FixB.</text>
</comment>
<evidence type="ECO:0000313" key="7">
    <source>
        <dbReference type="EMBL" id="PEH71894.1"/>
    </source>
</evidence>
<comment type="caution">
    <text evidence="7">The sequence shown here is derived from an EMBL/GenBank/DDBJ whole genome shotgun (WGS) entry which is preliminary data.</text>
</comment>
<dbReference type="OrthoDB" id="9804960at2"/>
<keyword evidence="2 5" id="KW-0813">Transport</keyword>
<dbReference type="InterPro" id="IPR014729">
    <property type="entry name" value="Rossmann-like_a/b/a_fold"/>
</dbReference>
<organism evidence="7 8">
    <name type="scientific">Edwardsiella tarda</name>
    <dbReference type="NCBI Taxonomy" id="636"/>
    <lineage>
        <taxon>Bacteria</taxon>
        <taxon>Pseudomonadati</taxon>
        <taxon>Pseudomonadota</taxon>
        <taxon>Gammaproteobacteria</taxon>
        <taxon>Enterobacterales</taxon>
        <taxon>Hafniaceae</taxon>
        <taxon>Edwardsiella</taxon>
    </lineage>
</organism>
<dbReference type="InterPro" id="IPR012255">
    <property type="entry name" value="ETF_b"/>
</dbReference>
<proteinExistence type="inferred from homology"/>
<evidence type="ECO:0000256" key="5">
    <source>
        <dbReference type="HAMAP-Rule" id="MF_01055"/>
    </source>
</evidence>
<evidence type="ECO:0000313" key="8">
    <source>
        <dbReference type="Proteomes" id="UP000219788"/>
    </source>
</evidence>
<dbReference type="Proteomes" id="UP000219788">
    <property type="component" value="Unassembled WGS sequence"/>
</dbReference>
<evidence type="ECO:0000259" key="6">
    <source>
        <dbReference type="SMART" id="SM00893"/>
    </source>
</evidence>
<dbReference type="RefSeq" id="WP_005289203.1">
    <property type="nucleotide sequence ID" value="NZ_CABKPF010000083.1"/>
</dbReference>
<reference evidence="8" key="1">
    <citation type="submission" date="2017-09" db="EMBL/GenBank/DDBJ databases">
        <title>FDA dAtabase for Regulatory Grade micrObial Sequences (FDA-ARGOS): Supporting development and validation of Infectious Disease Dx tests.</title>
        <authorList>
            <person name="Goldberg B."/>
            <person name="Campos J."/>
            <person name="Tallon L."/>
            <person name="Sadzewicz L."/>
            <person name="Ott S."/>
            <person name="Zhao X."/>
            <person name="Nagaraj S."/>
            <person name="Vavikolanu K."/>
            <person name="Aluvathingal J."/>
            <person name="Nadendla S."/>
            <person name="Geyer C."/>
            <person name="Sichtig H."/>
        </authorList>
    </citation>
    <scope>NUCLEOTIDE SEQUENCE [LARGE SCALE GENOMIC DNA]</scope>
    <source>
        <strain evidence="8">FDAARGOS_370</strain>
    </source>
</reference>
<gene>
    <name evidence="5" type="primary">fixA</name>
    <name evidence="7" type="ORF">CRM76_08130</name>
</gene>
<comment type="similarity">
    <text evidence="1 5">Belongs to the ETF beta-subunit/FixA family.</text>
</comment>
<dbReference type="EMBL" id="PDDV01000013">
    <property type="protein sequence ID" value="PEH71894.1"/>
    <property type="molecule type" value="Genomic_DNA"/>
</dbReference>
<dbReference type="AlphaFoldDB" id="A0A2A7U0S0"/>
<dbReference type="InterPro" id="IPR023463">
    <property type="entry name" value="FixA"/>
</dbReference>
<dbReference type="FunFam" id="3.40.50.620:FF:000072">
    <property type="entry name" value="Protein FixA homolog"/>
    <property type="match status" value="1"/>
</dbReference>
<feature type="domain" description="Electron transfer flavoprotein alpha/beta-subunit N-terminal" evidence="6">
    <location>
        <begin position="21"/>
        <end position="214"/>
    </location>
</feature>
<dbReference type="InterPro" id="IPR033948">
    <property type="entry name" value="ETF_beta_N"/>
</dbReference>
<evidence type="ECO:0000256" key="4">
    <source>
        <dbReference type="ARBA" id="ARBA00040635"/>
    </source>
</evidence>
<evidence type="ECO:0000256" key="2">
    <source>
        <dbReference type="ARBA" id="ARBA00022448"/>
    </source>
</evidence>
<dbReference type="PROSITE" id="PS01065">
    <property type="entry name" value="ETF_BETA"/>
    <property type="match status" value="1"/>
</dbReference>
<comment type="pathway">
    <text evidence="5">Amine and polyamine metabolism; carnitine metabolism.</text>
</comment>